<dbReference type="PANTHER" id="PTHR34109">
    <property type="entry name" value="BNAUNNG04460D PROTEIN-RELATED"/>
    <property type="match status" value="1"/>
</dbReference>
<evidence type="ECO:0000259" key="1">
    <source>
        <dbReference type="PROSITE" id="PS51819"/>
    </source>
</evidence>
<feature type="domain" description="VOC" evidence="1">
    <location>
        <begin position="4"/>
        <end position="128"/>
    </location>
</feature>
<accession>A0A934PUR8</accession>
<dbReference type="SUPFAM" id="SSF54593">
    <property type="entry name" value="Glyoxalase/Bleomycin resistance protein/Dihydroxybiphenyl dioxygenase"/>
    <property type="match status" value="1"/>
</dbReference>
<gene>
    <name evidence="2" type="ORF">I5M19_11490</name>
</gene>
<dbReference type="PROSITE" id="PS51819">
    <property type="entry name" value="VOC"/>
    <property type="match status" value="1"/>
</dbReference>
<dbReference type="Proteomes" id="UP000613193">
    <property type="component" value="Unassembled WGS sequence"/>
</dbReference>
<name>A0A934PUR8_9SPHI</name>
<dbReference type="Gene3D" id="3.30.720.120">
    <property type="match status" value="1"/>
</dbReference>
<dbReference type="InterPro" id="IPR004360">
    <property type="entry name" value="Glyas_Fos-R_dOase_dom"/>
</dbReference>
<organism evidence="2 3">
    <name type="scientific">Mucilaginibacter segetis</name>
    <dbReference type="NCBI Taxonomy" id="2793071"/>
    <lineage>
        <taxon>Bacteria</taxon>
        <taxon>Pseudomonadati</taxon>
        <taxon>Bacteroidota</taxon>
        <taxon>Sphingobacteriia</taxon>
        <taxon>Sphingobacteriales</taxon>
        <taxon>Sphingobacteriaceae</taxon>
        <taxon>Mucilaginibacter</taxon>
    </lineage>
</organism>
<dbReference type="Pfam" id="PF00903">
    <property type="entry name" value="Glyoxalase"/>
    <property type="match status" value="1"/>
</dbReference>
<evidence type="ECO:0000313" key="3">
    <source>
        <dbReference type="Proteomes" id="UP000613193"/>
    </source>
</evidence>
<evidence type="ECO:0000313" key="2">
    <source>
        <dbReference type="EMBL" id="MBK0379936.1"/>
    </source>
</evidence>
<keyword evidence="3" id="KW-1185">Reference proteome</keyword>
<dbReference type="Gene3D" id="3.30.720.110">
    <property type="match status" value="1"/>
</dbReference>
<dbReference type="InterPro" id="IPR029068">
    <property type="entry name" value="Glyas_Bleomycin-R_OHBP_Dase"/>
</dbReference>
<proteinExistence type="predicted"/>
<dbReference type="CDD" id="cd07246">
    <property type="entry name" value="VOC_like"/>
    <property type="match status" value="1"/>
</dbReference>
<protein>
    <submittedName>
        <fullName evidence="2">VOC family protein</fullName>
    </submittedName>
</protein>
<dbReference type="EMBL" id="JAEHFW010000002">
    <property type="protein sequence ID" value="MBK0379936.1"/>
    <property type="molecule type" value="Genomic_DNA"/>
</dbReference>
<dbReference type="PANTHER" id="PTHR34109:SF1">
    <property type="entry name" value="VOC DOMAIN-CONTAINING PROTEIN"/>
    <property type="match status" value="1"/>
</dbReference>
<sequence length="129" mass="14312">MNAKPTFAPELFIPNGITDISFYEKAFGAIELRRFSNDDGTVHVSELSINGTIFHLHEQTQHSHAFSPAKLGATTVIIGLFVDDVHAVVKQAELAGAKIVSPIQDYDYGYRQATVIDPFGHQWQLQMVI</sequence>
<dbReference type="InterPro" id="IPR037523">
    <property type="entry name" value="VOC_core"/>
</dbReference>
<dbReference type="RefSeq" id="WP_200066476.1">
    <property type="nucleotide sequence ID" value="NZ_JAEHFW010000002.1"/>
</dbReference>
<dbReference type="AlphaFoldDB" id="A0A934PUR8"/>
<comment type="caution">
    <text evidence="2">The sequence shown here is derived from an EMBL/GenBank/DDBJ whole genome shotgun (WGS) entry which is preliminary data.</text>
</comment>
<reference evidence="2" key="1">
    <citation type="submission" date="2020-12" db="EMBL/GenBank/DDBJ databases">
        <title>Bacterial novel species Mucilaginibacter sp. SD-g isolated from soil.</title>
        <authorList>
            <person name="Jung H.-Y."/>
        </authorList>
    </citation>
    <scope>NUCLEOTIDE SEQUENCE</scope>
    <source>
        <strain evidence="2">SD-g</strain>
    </source>
</reference>